<dbReference type="AlphaFoldDB" id="A0A317JNZ8"/>
<dbReference type="FunFam" id="3.30.930.10:FF:000002">
    <property type="entry name" value="Threonine--tRNA ligase"/>
    <property type="match status" value="1"/>
</dbReference>
<evidence type="ECO:0000256" key="2">
    <source>
        <dbReference type="ARBA" id="ARBA00022490"/>
    </source>
</evidence>
<keyword evidence="8 13" id="KW-0067">ATP-binding</keyword>
<dbReference type="HAMAP" id="MF_00184">
    <property type="entry name" value="Thr_tRNA_synth"/>
    <property type="match status" value="1"/>
</dbReference>
<sequence>MNNDHQYLDHLRHSCAHLLAAAVMELWPDTKRTIGPAIENGFYYDFEFANPISESDLSKIEQKMRELVKKWEGFERKEVTIDEAKQLFANNLYKLELIDEFSKAGQTLTLYTSGNYVDLCRGGHSTHPKVELKHFKLLKIAGAYWRGDEHNTMLTRIYGTCWPTKEELDAYLLQQEEAKKRDHRKLGKELDLFVFSELVGPGLPLYTPKGALIRRLLQQFVGELQGSIGYEEAWTPQVTKADLFKVSGHYDKYKDDMFRVSSNYSDEEFFLKPMNCPMHAQIYASRPRSYRDLPIRICDYANLYRDEKPGELSGLTRLRAFSQDDGHCFCREDQIETEFTNVANIIKFAIAKFDMKYWIRLSLWDPNNREKYLGAPETWERSQATLEEIVKKLGVEYKKAEGEAAIYGPKMDFMAVDALGREWQISTIQLDFIQPQRFELRYTDQDGQLKQPVMIHRAILGSPERFLGLLIEHFAGAFPIWLSPIQAVVIPISQDQNEYARVVLNQLRAAGIRAENWNEAESMQNRIRKAEKQKIPYMLVVGKREEEERTVAIRKRGNKNEGSKQLEEFITNLRKEIDERAL</sequence>
<dbReference type="NCBIfam" id="TIGR00418">
    <property type="entry name" value="thrS"/>
    <property type="match status" value="1"/>
</dbReference>
<organism evidence="15 16">
    <name type="scientific">Candidatus Cerribacteria bacterium 'Amazon FNV 2010 28 9'</name>
    <dbReference type="NCBI Taxonomy" id="2081795"/>
    <lineage>
        <taxon>Bacteria</taxon>
        <taxon>Candidatus Cerribacteria</taxon>
    </lineage>
</organism>
<dbReference type="InterPro" id="IPR036621">
    <property type="entry name" value="Anticodon-bd_dom_sf"/>
</dbReference>
<dbReference type="InterPro" id="IPR002314">
    <property type="entry name" value="aa-tRNA-synt_IIb"/>
</dbReference>
<dbReference type="Pfam" id="PF07973">
    <property type="entry name" value="tRNA_SAD"/>
    <property type="match status" value="1"/>
</dbReference>
<comment type="cofactor">
    <cofactor evidence="13">
        <name>Zn(2+)</name>
        <dbReference type="ChEBI" id="CHEBI:29105"/>
    </cofactor>
    <text evidence="13">Binds 1 zinc ion per subunit.</text>
</comment>
<protein>
    <recommendedName>
        <fullName evidence="13">Threonine--tRNA ligase</fullName>
        <ecNumber evidence="13">6.1.1.3</ecNumber>
    </recommendedName>
    <alternativeName>
        <fullName evidence="13">Threonyl-tRNA synthetase</fullName>
        <shortName evidence="13">ThrRS</shortName>
    </alternativeName>
</protein>
<dbReference type="SUPFAM" id="SSF55681">
    <property type="entry name" value="Class II aaRS and biotin synthetases"/>
    <property type="match status" value="1"/>
</dbReference>
<dbReference type="FunFam" id="3.30.980.10:FF:000005">
    <property type="entry name" value="Threonyl-tRNA synthetase, mitochondrial"/>
    <property type="match status" value="1"/>
</dbReference>
<keyword evidence="9 13" id="KW-0694">RNA-binding</keyword>
<comment type="caution">
    <text evidence="15">The sequence shown here is derived from an EMBL/GenBank/DDBJ whole genome shotgun (WGS) entry which is preliminary data.</text>
</comment>
<dbReference type="PANTHER" id="PTHR11451">
    <property type="entry name" value="THREONINE-TRNA LIGASE"/>
    <property type="match status" value="1"/>
</dbReference>
<evidence type="ECO:0000256" key="7">
    <source>
        <dbReference type="ARBA" id="ARBA00022833"/>
    </source>
</evidence>
<feature type="binding site" evidence="13">
    <location>
        <position position="327"/>
    </location>
    <ligand>
        <name>Zn(2+)</name>
        <dbReference type="ChEBI" id="CHEBI:29105"/>
        <note>catalytic</note>
    </ligand>
</feature>
<dbReference type="InterPro" id="IPR006195">
    <property type="entry name" value="aa-tRNA-synth_II"/>
</dbReference>
<dbReference type="GO" id="GO:0004829">
    <property type="term" value="F:threonine-tRNA ligase activity"/>
    <property type="evidence" value="ECO:0007669"/>
    <property type="project" value="UniProtKB-UniRule"/>
</dbReference>
<dbReference type="SMART" id="SM00863">
    <property type="entry name" value="tRNA_SAD"/>
    <property type="match status" value="1"/>
</dbReference>
<dbReference type="EC" id="6.1.1.3" evidence="13"/>
<dbReference type="Gene3D" id="3.30.930.10">
    <property type="entry name" value="Bira Bifunctional Protein, Domain 2"/>
    <property type="match status" value="1"/>
</dbReference>
<dbReference type="GO" id="GO:0000049">
    <property type="term" value="F:tRNA binding"/>
    <property type="evidence" value="ECO:0007669"/>
    <property type="project" value="UniProtKB-KW"/>
</dbReference>
<dbReference type="Gene3D" id="3.30.54.20">
    <property type="match status" value="1"/>
</dbReference>
<evidence type="ECO:0000256" key="4">
    <source>
        <dbReference type="ARBA" id="ARBA00022598"/>
    </source>
</evidence>
<dbReference type="CDD" id="cd00771">
    <property type="entry name" value="ThrRS_core"/>
    <property type="match status" value="1"/>
</dbReference>
<dbReference type="PANTHER" id="PTHR11451:SF44">
    <property type="entry name" value="THREONINE--TRNA LIGASE, CHLOROPLASTIC_MITOCHONDRIAL 2"/>
    <property type="match status" value="1"/>
</dbReference>
<dbReference type="PROSITE" id="PS50862">
    <property type="entry name" value="AA_TRNA_LIGASE_II"/>
    <property type="match status" value="1"/>
</dbReference>
<dbReference type="Gene3D" id="3.30.980.10">
    <property type="entry name" value="Threonyl-trna Synthetase, Chain A, domain 2"/>
    <property type="match status" value="1"/>
</dbReference>
<keyword evidence="5 13" id="KW-0479">Metal-binding</keyword>
<dbReference type="InterPro" id="IPR018163">
    <property type="entry name" value="Thr/Ala-tRNA-synth_IIc_edit"/>
</dbReference>
<gene>
    <name evidence="13" type="primary">thrS</name>
    <name evidence="15" type="ORF">C5B42_03345</name>
</gene>
<comment type="subcellular location">
    <subcellularLocation>
        <location evidence="13">Cytoplasm</location>
    </subcellularLocation>
</comment>
<dbReference type="FunFam" id="3.40.50.800:FF:000001">
    <property type="entry name" value="Threonine--tRNA ligase"/>
    <property type="match status" value="1"/>
</dbReference>
<keyword evidence="11 13" id="KW-0030">Aminoacyl-tRNA synthetase</keyword>
<dbReference type="GO" id="GO:0005524">
    <property type="term" value="F:ATP binding"/>
    <property type="evidence" value="ECO:0007669"/>
    <property type="project" value="UniProtKB-UniRule"/>
</dbReference>
<keyword evidence="7 13" id="KW-0862">Zinc</keyword>
<keyword evidence="10 13" id="KW-0648">Protein biosynthesis</keyword>
<dbReference type="CDD" id="cd00860">
    <property type="entry name" value="ThrRS_anticodon"/>
    <property type="match status" value="1"/>
</dbReference>
<name>A0A317JNZ8_9BACT</name>
<dbReference type="PRINTS" id="PR01047">
    <property type="entry name" value="TRNASYNTHTHR"/>
</dbReference>
<comment type="subunit">
    <text evidence="13">Homodimer.</text>
</comment>
<evidence type="ECO:0000256" key="12">
    <source>
        <dbReference type="ARBA" id="ARBA00049515"/>
    </source>
</evidence>
<comment type="similarity">
    <text evidence="1 13">Belongs to the class-II aminoacyl-tRNA synthetase family.</text>
</comment>
<proteinExistence type="inferred from homology"/>
<dbReference type="InterPro" id="IPR047246">
    <property type="entry name" value="ThrRS_anticodon"/>
</dbReference>
<feature type="domain" description="Aminoacyl-transfer RNA synthetases class-II family profile" evidence="14">
    <location>
        <begin position="213"/>
        <end position="479"/>
    </location>
</feature>
<dbReference type="SUPFAM" id="SSF52954">
    <property type="entry name" value="Class II aaRS ABD-related"/>
    <property type="match status" value="1"/>
</dbReference>
<dbReference type="GO" id="GO:0005737">
    <property type="term" value="C:cytoplasm"/>
    <property type="evidence" value="ECO:0007669"/>
    <property type="project" value="UniProtKB-SubCell"/>
</dbReference>
<dbReference type="InterPro" id="IPR033728">
    <property type="entry name" value="ThrRS_core"/>
</dbReference>
<evidence type="ECO:0000256" key="6">
    <source>
        <dbReference type="ARBA" id="ARBA00022741"/>
    </source>
</evidence>
<reference evidence="15 16" key="1">
    <citation type="submission" date="2018-02" db="EMBL/GenBank/DDBJ databases">
        <title>Genomic Reconstructions from Amazon Rainforest and Pasture Soil Reveal Novel Insights into the Physiology of Candidate Phyla in Tropical Sites.</title>
        <authorList>
            <person name="Kroeger M.E."/>
            <person name="Delmont T."/>
            <person name="Eren A.M."/>
            <person name="Guo J."/>
            <person name="Meyer K.M."/>
            <person name="Khan K."/>
            <person name="Rodrigues J.L.M."/>
            <person name="Bohannan B.J.M."/>
            <person name="Tringe S."/>
            <person name="Borges C.D."/>
            <person name="Tiedje J."/>
            <person name="Tsai S.M."/>
            <person name="Nusslein K."/>
        </authorList>
    </citation>
    <scope>NUCLEOTIDE SEQUENCE [LARGE SCALE GENOMIC DNA]</scope>
    <source>
        <strain evidence="15">Amazon FNV 2010 28 9</strain>
    </source>
</reference>
<comment type="caution">
    <text evidence="13">Lacks conserved residue(s) required for the propagation of feature annotation.</text>
</comment>
<evidence type="ECO:0000256" key="10">
    <source>
        <dbReference type="ARBA" id="ARBA00022917"/>
    </source>
</evidence>
<evidence type="ECO:0000256" key="9">
    <source>
        <dbReference type="ARBA" id="ARBA00022884"/>
    </source>
</evidence>
<dbReference type="InterPro" id="IPR045864">
    <property type="entry name" value="aa-tRNA-synth_II/BPL/LPL"/>
</dbReference>
<keyword evidence="3 13" id="KW-0820">tRNA-binding</keyword>
<dbReference type="GO" id="GO:0006435">
    <property type="term" value="P:threonyl-tRNA aminoacylation"/>
    <property type="evidence" value="ECO:0007669"/>
    <property type="project" value="UniProtKB-UniRule"/>
</dbReference>
<accession>A0A317JNZ8</accession>
<dbReference type="SUPFAM" id="SSF55186">
    <property type="entry name" value="ThrRS/AlaRS common domain"/>
    <property type="match status" value="1"/>
</dbReference>
<feature type="binding site" evidence="13">
    <location>
        <position position="276"/>
    </location>
    <ligand>
        <name>Zn(2+)</name>
        <dbReference type="ChEBI" id="CHEBI:29105"/>
        <note>catalytic</note>
    </ligand>
</feature>
<evidence type="ECO:0000313" key="16">
    <source>
        <dbReference type="Proteomes" id="UP000246104"/>
    </source>
</evidence>
<dbReference type="Proteomes" id="UP000246104">
    <property type="component" value="Unassembled WGS sequence"/>
</dbReference>
<evidence type="ECO:0000256" key="8">
    <source>
        <dbReference type="ARBA" id="ARBA00022840"/>
    </source>
</evidence>
<dbReference type="Pfam" id="PF03129">
    <property type="entry name" value="HGTP_anticodon"/>
    <property type="match status" value="1"/>
</dbReference>
<dbReference type="InterPro" id="IPR012947">
    <property type="entry name" value="tRNA_SAD"/>
</dbReference>
<dbReference type="EMBL" id="PSRQ01000038">
    <property type="protein sequence ID" value="PWU23333.1"/>
    <property type="molecule type" value="Genomic_DNA"/>
</dbReference>
<keyword evidence="2 13" id="KW-0963">Cytoplasm</keyword>
<dbReference type="GO" id="GO:0046872">
    <property type="term" value="F:metal ion binding"/>
    <property type="evidence" value="ECO:0007669"/>
    <property type="project" value="UniProtKB-KW"/>
</dbReference>
<dbReference type="Pfam" id="PF00587">
    <property type="entry name" value="tRNA-synt_2b"/>
    <property type="match status" value="1"/>
</dbReference>
<keyword evidence="6 13" id="KW-0547">Nucleotide-binding</keyword>
<evidence type="ECO:0000256" key="5">
    <source>
        <dbReference type="ARBA" id="ARBA00022723"/>
    </source>
</evidence>
<evidence type="ECO:0000256" key="3">
    <source>
        <dbReference type="ARBA" id="ARBA00022555"/>
    </source>
</evidence>
<evidence type="ECO:0000256" key="13">
    <source>
        <dbReference type="HAMAP-Rule" id="MF_00184"/>
    </source>
</evidence>
<keyword evidence="4 13" id="KW-0436">Ligase</keyword>
<evidence type="ECO:0000259" key="14">
    <source>
        <dbReference type="PROSITE" id="PS50862"/>
    </source>
</evidence>
<dbReference type="InterPro" id="IPR002320">
    <property type="entry name" value="Thr-tRNA-ligase_IIa"/>
</dbReference>
<dbReference type="InterPro" id="IPR004154">
    <property type="entry name" value="Anticodon-bd"/>
</dbReference>
<comment type="catalytic activity">
    <reaction evidence="12 13">
        <text>tRNA(Thr) + L-threonine + ATP = L-threonyl-tRNA(Thr) + AMP + diphosphate + H(+)</text>
        <dbReference type="Rhea" id="RHEA:24624"/>
        <dbReference type="Rhea" id="RHEA-COMP:9670"/>
        <dbReference type="Rhea" id="RHEA-COMP:9704"/>
        <dbReference type="ChEBI" id="CHEBI:15378"/>
        <dbReference type="ChEBI" id="CHEBI:30616"/>
        <dbReference type="ChEBI" id="CHEBI:33019"/>
        <dbReference type="ChEBI" id="CHEBI:57926"/>
        <dbReference type="ChEBI" id="CHEBI:78442"/>
        <dbReference type="ChEBI" id="CHEBI:78534"/>
        <dbReference type="ChEBI" id="CHEBI:456215"/>
        <dbReference type="EC" id="6.1.1.3"/>
    </reaction>
</comment>
<evidence type="ECO:0000256" key="11">
    <source>
        <dbReference type="ARBA" id="ARBA00023146"/>
    </source>
</evidence>
<feature type="binding site" evidence="13">
    <location>
        <position position="456"/>
    </location>
    <ligand>
        <name>Zn(2+)</name>
        <dbReference type="ChEBI" id="CHEBI:29105"/>
        <note>catalytic</note>
    </ligand>
</feature>
<evidence type="ECO:0000313" key="15">
    <source>
        <dbReference type="EMBL" id="PWU23333.1"/>
    </source>
</evidence>
<dbReference type="Gene3D" id="3.40.50.800">
    <property type="entry name" value="Anticodon-binding domain"/>
    <property type="match status" value="1"/>
</dbReference>
<evidence type="ECO:0000256" key="1">
    <source>
        <dbReference type="ARBA" id="ARBA00008226"/>
    </source>
</evidence>